<comment type="caution">
    <text evidence="7">Lacks conserved residue(s) required for the propagation of feature annotation.</text>
</comment>
<reference evidence="11 12" key="1">
    <citation type="submission" date="2016-03" db="EMBL/GenBank/DDBJ databases">
        <title>Genome sequencing of Psychrobacter alimentarius PAMC 27889.</title>
        <authorList>
            <person name="Lee J."/>
            <person name="Kim O.-S."/>
        </authorList>
    </citation>
    <scope>NUCLEOTIDE SEQUENCE [LARGE SCALE GENOMIC DNA]</scope>
    <source>
        <strain evidence="11 12">PAMC 27889</strain>
    </source>
</reference>
<keyword evidence="7" id="KW-0407">Ion channel</keyword>
<dbReference type="InterPro" id="IPR010920">
    <property type="entry name" value="LSM_dom_sf"/>
</dbReference>
<feature type="signal peptide" evidence="9">
    <location>
        <begin position="1"/>
        <end position="34"/>
    </location>
</feature>
<gene>
    <name evidence="11" type="ORF">A3K91_2680</name>
</gene>
<evidence type="ECO:0000313" key="12">
    <source>
        <dbReference type="Proteomes" id="UP000076104"/>
    </source>
</evidence>
<dbReference type="SUPFAM" id="SSF50182">
    <property type="entry name" value="Sm-like ribonucleoproteins"/>
    <property type="match status" value="1"/>
</dbReference>
<feature type="transmembrane region" description="Helical" evidence="7">
    <location>
        <begin position="186"/>
        <end position="205"/>
    </location>
</feature>
<dbReference type="Gene3D" id="3.30.1340.30">
    <property type="match status" value="1"/>
</dbReference>
<evidence type="ECO:0000256" key="9">
    <source>
        <dbReference type="SAM" id="SignalP"/>
    </source>
</evidence>
<keyword evidence="12" id="KW-1185">Reference proteome</keyword>
<comment type="similarity">
    <text evidence="2 7">Belongs to the MscS (TC 1.A.23) family.</text>
</comment>
<keyword evidence="7" id="KW-0406">Ion transport</keyword>
<accession>A0ABN4N5H6</accession>
<feature type="compositionally biased region" description="Basic and acidic residues" evidence="8">
    <location>
        <begin position="473"/>
        <end position="490"/>
    </location>
</feature>
<keyword evidence="4 7" id="KW-0812">Transmembrane</keyword>
<feature type="domain" description="BON" evidence="10">
    <location>
        <begin position="97"/>
        <end position="163"/>
    </location>
</feature>
<feature type="region of interest" description="Disordered" evidence="8">
    <location>
        <begin position="55"/>
        <end position="85"/>
    </location>
</feature>
<dbReference type="Pfam" id="PF00924">
    <property type="entry name" value="MS_channel_2nd"/>
    <property type="match status" value="1"/>
</dbReference>
<evidence type="ECO:0000256" key="8">
    <source>
        <dbReference type="SAM" id="MobiDB-lite"/>
    </source>
</evidence>
<feature type="compositionally biased region" description="Acidic residues" evidence="8">
    <location>
        <begin position="523"/>
        <end position="533"/>
    </location>
</feature>
<dbReference type="Gene3D" id="3.30.70.100">
    <property type="match status" value="1"/>
</dbReference>
<feature type="transmembrane region" description="Helical" evidence="7">
    <location>
        <begin position="226"/>
        <end position="246"/>
    </location>
</feature>
<dbReference type="InterPro" id="IPR049278">
    <property type="entry name" value="MS_channel_C"/>
</dbReference>
<dbReference type="InterPro" id="IPR023408">
    <property type="entry name" value="MscS_beta-dom_sf"/>
</dbReference>
<keyword evidence="9" id="KW-0732">Signal</keyword>
<protein>
    <recommendedName>
        <fullName evidence="7">Small-conductance mechanosensitive channel</fullName>
    </recommendedName>
</protein>
<keyword evidence="6 7" id="KW-0472">Membrane</keyword>
<dbReference type="PANTHER" id="PTHR30221">
    <property type="entry name" value="SMALL-CONDUCTANCE MECHANOSENSITIVE CHANNEL"/>
    <property type="match status" value="1"/>
</dbReference>
<evidence type="ECO:0000256" key="5">
    <source>
        <dbReference type="ARBA" id="ARBA00022989"/>
    </source>
</evidence>
<dbReference type="InterPro" id="IPR006686">
    <property type="entry name" value="MscS_channel_CS"/>
</dbReference>
<dbReference type="Proteomes" id="UP000076104">
    <property type="component" value="Chromosome"/>
</dbReference>
<organism evidence="11 12">
    <name type="scientific">Psychrobacter alimentarius</name>
    <dbReference type="NCBI Taxonomy" id="261164"/>
    <lineage>
        <taxon>Bacteria</taxon>
        <taxon>Pseudomonadati</taxon>
        <taxon>Pseudomonadota</taxon>
        <taxon>Gammaproteobacteria</taxon>
        <taxon>Moraxellales</taxon>
        <taxon>Moraxellaceae</taxon>
        <taxon>Psychrobacter</taxon>
    </lineage>
</organism>
<keyword evidence="5 7" id="KW-1133">Transmembrane helix</keyword>
<evidence type="ECO:0000256" key="1">
    <source>
        <dbReference type="ARBA" id="ARBA00004651"/>
    </source>
</evidence>
<feature type="region of interest" description="Disordered" evidence="8">
    <location>
        <begin position="450"/>
        <end position="515"/>
    </location>
</feature>
<feature type="compositionally biased region" description="Basic and acidic residues" evidence="8">
    <location>
        <begin position="502"/>
        <end position="515"/>
    </location>
</feature>
<dbReference type="InterPro" id="IPR011014">
    <property type="entry name" value="MscS_channel_TM-2"/>
</dbReference>
<dbReference type="SUPFAM" id="SSF82689">
    <property type="entry name" value="Mechanosensitive channel protein MscS (YggB), C-terminal domain"/>
    <property type="match status" value="1"/>
</dbReference>
<evidence type="ECO:0000256" key="6">
    <source>
        <dbReference type="ARBA" id="ARBA00023136"/>
    </source>
</evidence>
<dbReference type="PROSITE" id="PS01246">
    <property type="entry name" value="UPF0003"/>
    <property type="match status" value="1"/>
</dbReference>
<comment type="subunit">
    <text evidence="7">Homoheptamer.</text>
</comment>
<keyword evidence="3" id="KW-1003">Cell membrane</keyword>
<proteinExistence type="inferred from homology"/>
<dbReference type="Gene3D" id="2.30.30.60">
    <property type="match status" value="1"/>
</dbReference>
<dbReference type="RefSeq" id="WP_062845723.1">
    <property type="nucleotide sequence ID" value="NZ_CP014945.1"/>
</dbReference>
<dbReference type="PANTHER" id="PTHR30221:SF1">
    <property type="entry name" value="SMALL-CONDUCTANCE MECHANOSENSITIVE CHANNEL"/>
    <property type="match status" value="1"/>
</dbReference>
<dbReference type="Pfam" id="PF21082">
    <property type="entry name" value="MS_channel_3rd"/>
    <property type="match status" value="1"/>
</dbReference>
<evidence type="ECO:0000256" key="2">
    <source>
        <dbReference type="ARBA" id="ARBA00008017"/>
    </source>
</evidence>
<dbReference type="InterPro" id="IPR006685">
    <property type="entry name" value="MscS_channel_2nd"/>
</dbReference>
<evidence type="ECO:0000259" key="10">
    <source>
        <dbReference type="PROSITE" id="PS50914"/>
    </source>
</evidence>
<feature type="chain" id="PRO_5046808788" description="Small-conductance mechanosensitive channel" evidence="9">
    <location>
        <begin position="35"/>
        <end position="541"/>
    </location>
</feature>
<dbReference type="InterPro" id="IPR045275">
    <property type="entry name" value="MscS_archaea/bacteria_type"/>
</dbReference>
<comment type="subcellular location">
    <subcellularLocation>
        <location evidence="7">Cell inner membrane</location>
        <topology evidence="7">Multi-pass membrane protein</topology>
    </subcellularLocation>
    <subcellularLocation>
        <location evidence="1">Cell membrane</location>
        <topology evidence="1">Multi-pass membrane protein</topology>
    </subcellularLocation>
</comment>
<sequence>MAAYLDHSIIRSCLKTWGQAWLLLIVICWLPAHAAGEDVGSITTALGVETTEEVATDDSTTSANEIAESSEPLRAPPVINGQSTNNAQIETTPSLQTDSDIRQRIKGIFSEIEGLQAVNVSVAQGVVTLTGETPNEKKAQQAINLTNRLTDVVTVDDRIDRTLDVQDNVTTVYQTLKAQVKNLVKALPLLLVGLVIFILVTWLGSWLSNRKKMWQRLTPNPFVAELLAQTVKVIFIIFGLILALSLIGAETILGTLLGGAGVIGIAVGFAVKDTIENYIASLMLSIRQPFRARDHILINQQEGIVVRLTSRATILMTLDGNQLRIPNAEVFKGTILNYTKNPERRFTFELGVDANNDPLAAIKVGIDAINDLIFVLDNPKAMAVITNVGDSNIVLEFQIWVNQSETDFAKARSIAIRETKHALENAGFSLPEPIYRLRFNKKLEKALEHMQGSLDTSSATAHKPRVSATPIITHDDHDEVPSIDDKDKQKAKARAKQILQGHDAKEVLDARPNDKLMEKVEQEIAESSDETDLLDSASPQE</sequence>
<evidence type="ECO:0000256" key="4">
    <source>
        <dbReference type="ARBA" id="ARBA00022692"/>
    </source>
</evidence>
<dbReference type="InterPro" id="IPR007055">
    <property type="entry name" value="BON_dom"/>
</dbReference>
<dbReference type="EMBL" id="CP014945">
    <property type="protein sequence ID" value="AMT98247.1"/>
    <property type="molecule type" value="Genomic_DNA"/>
</dbReference>
<dbReference type="Gene3D" id="1.10.287.1260">
    <property type="match status" value="1"/>
</dbReference>
<dbReference type="Pfam" id="PF04972">
    <property type="entry name" value="BON"/>
    <property type="match status" value="1"/>
</dbReference>
<keyword evidence="7" id="KW-0997">Cell inner membrane</keyword>
<name>A0ABN4N5H6_9GAMM</name>
<keyword evidence="7" id="KW-0813">Transport</keyword>
<evidence type="ECO:0000313" key="11">
    <source>
        <dbReference type="EMBL" id="AMT98247.1"/>
    </source>
</evidence>
<dbReference type="GeneID" id="33059856"/>
<comment type="function">
    <text evidence="7">Mechanosensitive channel that participates in the regulation of osmotic pressure changes within the cell, opening in response to stretch forces in the membrane lipid bilayer, without the need for other proteins. Contributes to normal resistance to hypoosmotic shock. Forms an ion channel of 1.0 nanosiemens conductance with a slight preference for anions.</text>
</comment>
<dbReference type="InterPro" id="IPR011066">
    <property type="entry name" value="MscS_channel_C_sf"/>
</dbReference>
<evidence type="ECO:0000256" key="3">
    <source>
        <dbReference type="ARBA" id="ARBA00022475"/>
    </source>
</evidence>
<feature type="transmembrane region" description="Helical" evidence="7">
    <location>
        <begin position="252"/>
        <end position="271"/>
    </location>
</feature>
<dbReference type="PROSITE" id="PS50914">
    <property type="entry name" value="BON"/>
    <property type="match status" value="1"/>
</dbReference>
<dbReference type="SUPFAM" id="SSF82861">
    <property type="entry name" value="Mechanosensitive channel protein MscS (YggB), transmembrane region"/>
    <property type="match status" value="1"/>
</dbReference>
<evidence type="ECO:0000256" key="7">
    <source>
        <dbReference type="RuleBase" id="RU369025"/>
    </source>
</evidence>
<feature type="region of interest" description="Disordered" evidence="8">
    <location>
        <begin position="522"/>
        <end position="541"/>
    </location>
</feature>